<sequence>MPSKRQVVAQPAFSPVLFMTVEGEPMNFFLRPGPIKRKLQPLVSAGGGMLCNVQQPGAILLTDPEDRSVIPESTAHWYVSTQYIYDCVEKNEQLNLEDYRLNPEKVQRHSARLNNSRSAYTTEEDAAILNYVSKHKTETGGNRLWQEMEKQHVTAHTWQSMKHRYKAQLAKKQTAAVEAEKPEDSKTAEEKTEVINYLDVVVTILLFLVVFFVISEVSQAFQTAAPCADLQAETQLLTAETTDAETGEPQPVSPQKQSLSGDDSTPAQPKPTPKCSSSEKTNEKQKASPVLEQPLRRTTRRQLELEPYGKKLRSSSTQAVRTTSSPQPLKKTKSALQQDTTTDQPAPKKARGKTPRAAAESDEEQSTPAAISKTIQAGIVTKALLKTSGDFSAAKDLLLNPPSISGPFWNRCDDRLLLSAEPISIQRLQEKYGEEMVAKRIVFLEVEG</sequence>
<evidence type="ECO:0000259" key="15">
    <source>
        <dbReference type="Pfam" id="PF16589"/>
    </source>
</evidence>
<comment type="subcellular location">
    <subcellularLocation>
        <location evidence="10">Nucleus</location>
    </subcellularLocation>
    <subcellularLocation>
        <location evidence="10">Chromosome</location>
        <location evidence="10">Telomere</location>
    </subcellularLocation>
</comment>
<dbReference type="InterPro" id="IPR039595">
    <property type="entry name" value="TE2IP/Rap1"/>
</dbReference>
<dbReference type="GO" id="GO:0006355">
    <property type="term" value="P:regulation of DNA-templated transcription"/>
    <property type="evidence" value="ECO:0007669"/>
    <property type="project" value="UniProtKB-UniRule"/>
</dbReference>
<feature type="compositionally biased region" description="Polar residues" evidence="11">
    <location>
        <begin position="314"/>
        <end position="327"/>
    </location>
</feature>
<evidence type="ECO:0000256" key="8">
    <source>
        <dbReference type="ARBA" id="ARBA00023242"/>
    </source>
</evidence>
<feature type="domain" description="TERF2-interacting telomeric protein 1 Myb" evidence="13">
    <location>
        <begin position="120"/>
        <end position="173"/>
    </location>
</feature>
<keyword evidence="12" id="KW-0472">Membrane</keyword>
<evidence type="ECO:0000256" key="3">
    <source>
        <dbReference type="ARBA" id="ARBA00022454"/>
    </source>
</evidence>
<dbReference type="SUPFAM" id="SSF46689">
    <property type="entry name" value="Homeodomain-like"/>
    <property type="match status" value="1"/>
</dbReference>
<evidence type="ECO:0000256" key="10">
    <source>
        <dbReference type="RuleBase" id="RU367107"/>
    </source>
</evidence>
<dbReference type="InterPro" id="IPR015010">
    <property type="entry name" value="TERF2IP_Myb"/>
</dbReference>
<dbReference type="Pfam" id="PF11626">
    <property type="entry name" value="Rap1_C"/>
    <property type="match status" value="1"/>
</dbReference>
<dbReference type="Gene3D" id="1.10.10.60">
    <property type="entry name" value="Homeodomain-like"/>
    <property type="match status" value="1"/>
</dbReference>
<dbReference type="GO" id="GO:0005654">
    <property type="term" value="C:nucleoplasm"/>
    <property type="evidence" value="ECO:0007669"/>
    <property type="project" value="UniProtKB-ARBA"/>
</dbReference>
<dbReference type="InterPro" id="IPR021661">
    <property type="entry name" value="Rap1_C"/>
</dbReference>
<evidence type="ECO:0000256" key="11">
    <source>
        <dbReference type="SAM" id="MobiDB-lite"/>
    </source>
</evidence>
<evidence type="ECO:0000313" key="16">
    <source>
        <dbReference type="Ensembl" id="ENSACLP00000024509.2"/>
    </source>
</evidence>
<dbReference type="FunFam" id="1.10.10.60:FF:000246">
    <property type="entry name" value="Telomeric repeat-binding factor 2-interacting protein 1"/>
    <property type="match status" value="1"/>
</dbReference>
<keyword evidence="8 10" id="KW-0539">Nucleus</keyword>
<organism evidence="16 17">
    <name type="scientific">Astatotilapia calliptera</name>
    <name type="common">Eastern happy</name>
    <name type="synonym">Chromis callipterus</name>
    <dbReference type="NCBI Taxonomy" id="8154"/>
    <lineage>
        <taxon>Eukaryota</taxon>
        <taxon>Metazoa</taxon>
        <taxon>Chordata</taxon>
        <taxon>Craniata</taxon>
        <taxon>Vertebrata</taxon>
        <taxon>Euteleostomi</taxon>
        <taxon>Actinopterygii</taxon>
        <taxon>Neopterygii</taxon>
        <taxon>Teleostei</taxon>
        <taxon>Neoteleostei</taxon>
        <taxon>Acanthomorphata</taxon>
        <taxon>Ovalentaria</taxon>
        <taxon>Cichlomorphae</taxon>
        <taxon>Cichliformes</taxon>
        <taxon>Cichlidae</taxon>
        <taxon>African cichlids</taxon>
        <taxon>Pseudocrenilabrinae</taxon>
        <taxon>Haplochromini</taxon>
        <taxon>Astatotilapia</taxon>
    </lineage>
</organism>
<dbReference type="Gene3D" id="1.10.10.2170">
    <property type="match status" value="1"/>
</dbReference>
<reference evidence="16" key="2">
    <citation type="submission" date="2025-08" db="UniProtKB">
        <authorList>
            <consortium name="Ensembl"/>
        </authorList>
    </citation>
    <scope>IDENTIFICATION</scope>
</reference>
<reference evidence="16" key="1">
    <citation type="submission" date="2018-05" db="EMBL/GenBank/DDBJ databases">
        <authorList>
            <person name="Datahose"/>
        </authorList>
    </citation>
    <scope>NUCLEOTIDE SEQUENCE</scope>
</reference>
<proteinExistence type="inferred from homology"/>
<feature type="compositionally biased region" description="Polar residues" evidence="11">
    <location>
        <begin position="334"/>
        <end position="344"/>
    </location>
</feature>
<feature type="domain" description="BRCT" evidence="15">
    <location>
        <begin position="18"/>
        <end position="100"/>
    </location>
</feature>
<keyword evidence="5 10" id="KW-0805">Transcription regulation</keyword>
<keyword evidence="12" id="KW-0812">Transmembrane</keyword>
<dbReference type="Proteomes" id="UP000265100">
    <property type="component" value="Chromosome 5"/>
</dbReference>
<protein>
    <recommendedName>
        <fullName evidence="2 10">Telomeric repeat-binding factor 2-interacting protein 1</fullName>
        <shortName evidence="10">TERF2-interacting telomeric protein 1</shortName>
    </recommendedName>
    <alternativeName>
        <fullName evidence="9 10">Repressor/activator protein 1 homolog</fullName>
    </alternativeName>
</protein>
<feature type="transmembrane region" description="Helical" evidence="12">
    <location>
        <begin position="194"/>
        <end position="214"/>
    </location>
</feature>
<dbReference type="Ensembl" id="ENSACLT00000025093.2">
    <property type="protein sequence ID" value="ENSACLP00000024509.2"/>
    <property type="gene ID" value="ENSACLG00000016591.2"/>
</dbReference>
<evidence type="ECO:0000256" key="12">
    <source>
        <dbReference type="SAM" id="Phobius"/>
    </source>
</evidence>
<dbReference type="PANTHER" id="PTHR16466:SF6">
    <property type="entry name" value="TELOMERIC REPEAT-BINDING FACTOR 2-INTERACTING PROTEIN 1"/>
    <property type="match status" value="1"/>
</dbReference>
<evidence type="ECO:0000256" key="1">
    <source>
        <dbReference type="ARBA" id="ARBA00010467"/>
    </source>
</evidence>
<feature type="compositionally biased region" description="Polar residues" evidence="11">
    <location>
        <begin position="253"/>
        <end position="267"/>
    </location>
</feature>
<dbReference type="CDD" id="cd11653">
    <property type="entry name" value="rap1_RCT"/>
    <property type="match status" value="1"/>
</dbReference>
<dbReference type="InterPro" id="IPR036420">
    <property type="entry name" value="BRCT_dom_sf"/>
</dbReference>
<evidence type="ECO:0000259" key="13">
    <source>
        <dbReference type="Pfam" id="PF08914"/>
    </source>
</evidence>
<keyword evidence="4 10" id="KW-0779">Telomere</keyword>
<dbReference type="AlphaFoldDB" id="A0A3P8Q6G2"/>
<evidence type="ECO:0000259" key="14">
    <source>
        <dbReference type="Pfam" id="PF11626"/>
    </source>
</evidence>
<evidence type="ECO:0000256" key="4">
    <source>
        <dbReference type="ARBA" id="ARBA00022895"/>
    </source>
</evidence>
<keyword evidence="3 10" id="KW-0158">Chromosome</keyword>
<evidence type="ECO:0000256" key="5">
    <source>
        <dbReference type="ARBA" id="ARBA00023015"/>
    </source>
</evidence>
<evidence type="ECO:0000313" key="17">
    <source>
        <dbReference type="Proteomes" id="UP000265100"/>
    </source>
</evidence>
<evidence type="ECO:0000256" key="6">
    <source>
        <dbReference type="ARBA" id="ARBA00023159"/>
    </source>
</evidence>
<keyword evidence="17" id="KW-1185">Reference proteome</keyword>
<dbReference type="SUPFAM" id="SSF52113">
    <property type="entry name" value="BRCT domain"/>
    <property type="match status" value="1"/>
</dbReference>
<name>A0A3P8Q6G2_ASTCA</name>
<dbReference type="PANTHER" id="PTHR16466">
    <property type="entry name" value="TELOMERE REPEAT-BINDING FACTOR 2-INTERACTING PROTEIN 1"/>
    <property type="match status" value="1"/>
</dbReference>
<dbReference type="Pfam" id="PF08914">
    <property type="entry name" value="Myb_Rap1"/>
    <property type="match status" value="1"/>
</dbReference>
<accession>A0A3P8Q6G2</accession>
<comment type="function">
    <text evidence="10">Acts both as a regulator of telomere function and as a transcription regulator. Involved in the regulation of telomere length and protection as a component of the shelterin complex (telosome). Does not bind DNA directly: recruited to telomeric double-stranded 5'-TTAGGG-3' repeats via its interaction with terf2. Independently of its function in telomeres, also acts as a transcription regulator: recruited to extratelomeric 5'-TTAGGG-3' sites via its association with terf2 or other factors, and regulates gene expression.</text>
</comment>
<dbReference type="GO" id="GO:0042162">
    <property type="term" value="F:telomeric DNA binding"/>
    <property type="evidence" value="ECO:0007669"/>
    <property type="project" value="TreeGrafter"/>
</dbReference>
<dbReference type="Pfam" id="PF16589">
    <property type="entry name" value="BRCT_2"/>
    <property type="match status" value="1"/>
</dbReference>
<reference evidence="16" key="3">
    <citation type="submission" date="2025-09" db="UniProtKB">
        <authorList>
            <consortium name="Ensembl"/>
        </authorList>
    </citation>
    <scope>IDENTIFICATION</scope>
</reference>
<dbReference type="GO" id="GO:0031848">
    <property type="term" value="P:protection from non-homologous end joining at telomere"/>
    <property type="evidence" value="ECO:0007669"/>
    <property type="project" value="TreeGrafter"/>
</dbReference>
<comment type="subunit">
    <text evidence="10">Homodimer.</text>
</comment>
<dbReference type="Bgee" id="ENSACLG00000016591">
    <property type="expression patterns" value="Expressed in ovary and 6 other cell types or tissues"/>
</dbReference>
<dbReference type="CDD" id="cd11655">
    <property type="entry name" value="rap1_myb-like"/>
    <property type="match status" value="1"/>
</dbReference>
<evidence type="ECO:0000256" key="2">
    <source>
        <dbReference type="ARBA" id="ARBA00017805"/>
    </source>
</evidence>
<dbReference type="GO" id="GO:0070187">
    <property type="term" value="C:shelterin complex"/>
    <property type="evidence" value="ECO:0007669"/>
    <property type="project" value="TreeGrafter"/>
</dbReference>
<dbReference type="InterPro" id="IPR009057">
    <property type="entry name" value="Homeodomain-like_sf"/>
</dbReference>
<dbReference type="GeneTree" id="ENSGT00390000005351"/>
<feature type="region of interest" description="Disordered" evidence="11">
    <location>
        <begin position="241"/>
        <end position="370"/>
    </location>
</feature>
<dbReference type="InterPro" id="IPR038104">
    <property type="entry name" value="Rap1_C_sf"/>
</dbReference>
<comment type="similarity">
    <text evidence="1 10">Belongs to the RAP1 family.</text>
</comment>
<feature type="domain" description="TRF2-interacting telomeric protein/Rap1 C-terminal" evidence="14">
    <location>
        <begin position="376"/>
        <end position="445"/>
    </location>
</feature>
<keyword evidence="7 10" id="KW-0804">Transcription</keyword>
<dbReference type="InterPro" id="IPR001357">
    <property type="entry name" value="BRCT_dom"/>
</dbReference>
<dbReference type="GO" id="GO:0010833">
    <property type="term" value="P:telomere maintenance via telomere lengthening"/>
    <property type="evidence" value="ECO:0007669"/>
    <property type="project" value="UniProtKB-UniRule"/>
</dbReference>
<keyword evidence="12" id="KW-1133">Transmembrane helix</keyword>
<keyword evidence="6 10" id="KW-0010">Activator</keyword>
<evidence type="ECO:0000256" key="7">
    <source>
        <dbReference type="ARBA" id="ARBA00023163"/>
    </source>
</evidence>
<evidence type="ECO:0000256" key="9">
    <source>
        <dbReference type="ARBA" id="ARBA00032471"/>
    </source>
</evidence>